<dbReference type="Proteomes" id="UP001432251">
    <property type="component" value="Chromosome"/>
</dbReference>
<name>A0ACD5AAR6_9ACTN</name>
<keyword evidence="1" id="KW-0012">Acyltransferase</keyword>
<evidence type="ECO:0000313" key="2">
    <source>
        <dbReference type="Proteomes" id="UP001432251"/>
    </source>
</evidence>
<gene>
    <name evidence="1" type="ORF">V2W30_13835</name>
</gene>
<reference evidence="1" key="1">
    <citation type="journal article" date="2025" name="Int. J. Syst. Evol. Microbiol.">
        <title>Streptomyces citrinus sp. nov., with yellow diffusible pigment.</title>
        <authorList>
            <person name="He Y."/>
            <person name="Yang E."/>
            <person name="Xu J."/>
            <person name="Sun Y."/>
            <person name="Sun L."/>
        </authorList>
    </citation>
    <scope>NUCLEOTIDE SEQUENCE</scope>
    <source>
        <strain evidence="1">Q6</strain>
    </source>
</reference>
<accession>A0ACD5AAR6</accession>
<proteinExistence type="predicted"/>
<dbReference type="EC" id="2.3.1.-" evidence="1"/>
<sequence length="166" mass="17550">MTRTRTVRIRRARPDEAAELTALALRSKAHWGYDEAFMAACVAELTLAADEIAARRTAVAESDDGRVLGLATLEGAPPHGELGLMFVDPEAMGLGVGRLLFAHVRATAAATGFTTVRWAADPNAVPFYEAMGGRRTGAIPSGSVPGRTLPLMELTVRPRATPPEAG</sequence>
<dbReference type="EMBL" id="CP146022">
    <property type="protein sequence ID" value="WWQ64316.1"/>
    <property type="molecule type" value="Genomic_DNA"/>
</dbReference>
<keyword evidence="2" id="KW-1185">Reference proteome</keyword>
<keyword evidence="1" id="KW-0808">Transferase</keyword>
<protein>
    <submittedName>
        <fullName evidence="1">GNAT family N-acetyltransferase</fullName>
        <ecNumber evidence="1">2.3.1.-</ecNumber>
    </submittedName>
</protein>
<evidence type="ECO:0000313" key="1">
    <source>
        <dbReference type="EMBL" id="WWQ64316.1"/>
    </source>
</evidence>
<organism evidence="1 2">
    <name type="scientific">Streptomyces citrinus</name>
    <dbReference type="NCBI Taxonomy" id="3118173"/>
    <lineage>
        <taxon>Bacteria</taxon>
        <taxon>Bacillati</taxon>
        <taxon>Actinomycetota</taxon>
        <taxon>Actinomycetes</taxon>
        <taxon>Kitasatosporales</taxon>
        <taxon>Streptomycetaceae</taxon>
        <taxon>Streptomyces</taxon>
    </lineage>
</organism>